<evidence type="ECO:0000259" key="1">
    <source>
        <dbReference type="Pfam" id="PF01636"/>
    </source>
</evidence>
<protein>
    <submittedName>
        <fullName evidence="2">Aminoglycoside phosphotransferase family protein</fullName>
    </submittedName>
</protein>
<proteinExistence type="predicted"/>
<keyword evidence="3" id="KW-1185">Reference proteome</keyword>
<dbReference type="InterPro" id="IPR002575">
    <property type="entry name" value="Aminoglycoside_PTrfase"/>
</dbReference>
<feature type="domain" description="Aminoglycoside phosphotransferase" evidence="1">
    <location>
        <begin position="44"/>
        <end position="242"/>
    </location>
</feature>
<reference evidence="2" key="1">
    <citation type="submission" date="2021-06" db="EMBL/GenBank/DDBJ databases">
        <title>Thalassococcus sp. CAU 1522 isolated from sea sand, Republic of Korea.</title>
        <authorList>
            <person name="Kim W."/>
        </authorList>
    </citation>
    <scope>NUCLEOTIDE SEQUENCE</scope>
    <source>
        <strain evidence="2">CAU 1522</strain>
    </source>
</reference>
<dbReference type="Pfam" id="PF01636">
    <property type="entry name" value="APH"/>
    <property type="match status" value="1"/>
</dbReference>
<accession>A0ABS6N663</accession>
<evidence type="ECO:0000313" key="3">
    <source>
        <dbReference type="Proteomes" id="UP001166293"/>
    </source>
</evidence>
<name>A0ABS6N663_9RHOB</name>
<sequence length="321" mass="35381">MEMDALTRKAMAVWPALAVQMGERPGEWTPSRLAMREDARVSRILLRLDKSGATPLVLKHEDRPRRPQVFAEAVQAHVAAQEGFPDGVPAIRAVDLDRQSLVMDYVPGRPLSVVLDGASPQTQSAALRLAGAWLAGFHRGRLGDRRVFQPKFTLGFLDQVLAEISRGERAVSEPDLFRACAESLIGQRAEFEAQQTVAAATHGDMHMRNLLIGSDRAWGVDFAGGRVVPVGHDIGRLLADYAILRAPHADIPVGSVLPPQAEQAFFAGYDLVGPDDPSVRLLVRHRVLAEWWGLPVSGRSTAQERRWQRLKSLVPRVFAQH</sequence>
<evidence type="ECO:0000313" key="2">
    <source>
        <dbReference type="EMBL" id="MBV2359502.1"/>
    </source>
</evidence>
<dbReference type="Proteomes" id="UP001166293">
    <property type="component" value="Unassembled WGS sequence"/>
</dbReference>
<gene>
    <name evidence="2" type="ORF">KUH32_06935</name>
</gene>
<organism evidence="2 3">
    <name type="scientific">Thalassococcus arenae</name>
    <dbReference type="NCBI Taxonomy" id="2851652"/>
    <lineage>
        <taxon>Bacteria</taxon>
        <taxon>Pseudomonadati</taxon>
        <taxon>Pseudomonadota</taxon>
        <taxon>Alphaproteobacteria</taxon>
        <taxon>Rhodobacterales</taxon>
        <taxon>Roseobacteraceae</taxon>
        <taxon>Thalassococcus</taxon>
    </lineage>
</organism>
<comment type="caution">
    <text evidence="2">The sequence shown here is derived from an EMBL/GenBank/DDBJ whole genome shotgun (WGS) entry which is preliminary data.</text>
</comment>
<dbReference type="EMBL" id="JAHRWL010000001">
    <property type="protein sequence ID" value="MBV2359502.1"/>
    <property type="molecule type" value="Genomic_DNA"/>
</dbReference>